<evidence type="ECO:0000313" key="1">
    <source>
        <dbReference type="EMBL" id="CAB9509953.1"/>
    </source>
</evidence>
<dbReference type="EMBL" id="CAICTM010000411">
    <property type="protein sequence ID" value="CAB9509953.1"/>
    <property type="molecule type" value="Genomic_DNA"/>
</dbReference>
<proteinExistence type="predicted"/>
<keyword evidence="2" id="KW-1185">Reference proteome</keyword>
<dbReference type="AlphaFoldDB" id="A0A9N8HGT4"/>
<dbReference type="Proteomes" id="UP001153069">
    <property type="component" value="Unassembled WGS sequence"/>
</dbReference>
<sequence>MAAESFSANQFLAFGMDILGVERWEFLKESSVIDRFTNAFGAKPITCAQMWADFIAMSEVDKKSKPKHLFITLRFLYKNDTELDLMSFFKIGSDNTIRKWCWCYVKKIQKLLKGKMLTWEESDDGMIFFMTVDGTHCPIEEPRPFSKIWSSHKFGGDAGLNYEVGLSINKAKLIWLHGPTPPGLHNDLEVSREELLPKLRAYNETNTKELRILADGIYEAEEEMDLISTKNEFDPHDIEEFKDRALSRQEKFNLFLKKWDVLSTLFRHDQGDFLVAHRSCFEAITAICCYQLDNGSYSLFDPYPDPS</sequence>
<dbReference type="OrthoDB" id="2142302at2759"/>
<protein>
    <recommendedName>
        <fullName evidence="3">DDE Tnp4 domain-containing protein</fullName>
    </recommendedName>
</protein>
<organism evidence="1 2">
    <name type="scientific">Seminavis robusta</name>
    <dbReference type="NCBI Taxonomy" id="568900"/>
    <lineage>
        <taxon>Eukaryota</taxon>
        <taxon>Sar</taxon>
        <taxon>Stramenopiles</taxon>
        <taxon>Ochrophyta</taxon>
        <taxon>Bacillariophyta</taxon>
        <taxon>Bacillariophyceae</taxon>
        <taxon>Bacillariophycidae</taxon>
        <taxon>Naviculales</taxon>
        <taxon>Naviculaceae</taxon>
        <taxon>Seminavis</taxon>
    </lineage>
</organism>
<comment type="caution">
    <text evidence="1">The sequence shown here is derived from an EMBL/GenBank/DDBJ whole genome shotgun (WGS) entry which is preliminary data.</text>
</comment>
<accession>A0A9N8HGT4</accession>
<evidence type="ECO:0008006" key="3">
    <source>
        <dbReference type="Google" id="ProtNLM"/>
    </source>
</evidence>
<name>A0A9N8HGT4_9STRA</name>
<gene>
    <name evidence="1" type="ORF">SEMRO_412_G137830.1</name>
</gene>
<reference evidence="1" key="1">
    <citation type="submission" date="2020-06" db="EMBL/GenBank/DDBJ databases">
        <authorList>
            <consortium name="Plant Systems Biology data submission"/>
        </authorList>
    </citation>
    <scope>NUCLEOTIDE SEQUENCE</scope>
    <source>
        <strain evidence="1">D6</strain>
    </source>
</reference>
<evidence type="ECO:0000313" key="2">
    <source>
        <dbReference type="Proteomes" id="UP001153069"/>
    </source>
</evidence>